<dbReference type="Proteomes" id="UP001054945">
    <property type="component" value="Unassembled WGS sequence"/>
</dbReference>
<dbReference type="SUPFAM" id="SSF52540">
    <property type="entry name" value="P-loop containing nucleoside triphosphate hydrolases"/>
    <property type="match status" value="1"/>
</dbReference>
<dbReference type="Gene3D" id="3.40.50.300">
    <property type="entry name" value="P-loop containing nucleotide triphosphate hydrolases"/>
    <property type="match status" value="1"/>
</dbReference>
<dbReference type="PANTHER" id="PTHR46532:SF4">
    <property type="entry name" value="AAA+ ATPASE DOMAIN-CONTAINING PROTEIN"/>
    <property type="match status" value="1"/>
</dbReference>
<dbReference type="PANTHER" id="PTHR46532">
    <property type="entry name" value="MALE FERTILITY FACTOR KL5"/>
    <property type="match status" value="1"/>
</dbReference>
<dbReference type="Pfam" id="PF12774">
    <property type="entry name" value="AAA_6"/>
    <property type="match status" value="1"/>
</dbReference>
<protein>
    <submittedName>
        <fullName evidence="3">Dynein heavy chain, cytoplasmic</fullName>
    </submittedName>
</protein>
<dbReference type="GO" id="GO:0051959">
    <property type="term" value="F:dynein light intermediate chain binding"/>
    <property type="evidence" value="ECO:0007669"/>
    <property type="project" value="InterPro"/>
</dbReference>
<gene>
    <name evidence="3" type="primary">Dhc64C</name>
    <name evidence="3" type="ORF">CEXT_808071</name>
</gene>
<feature type="domain" description="Dynein heavy chain hydrolytic ATP-binding dynein motor region" evidence="2">
    <location>
        <begin position="117"/>
        <end position="432"/>
    </location>
</feature>
<dbReference type="GO" id="GO:0045505">
    <property type="term" value="F:dynein intermediate chain binding"/>
    <property type="evidence" value="ECO:0007669"/>
    <property type="project" value="InterPro"/>
</dbReference>
<dbReference type="Gene3D" id="1.10.8.710">
    <property type="match status" value="1"/>
</dbReference>
<accession>A0AAV4MYC0</accession>
<evidence type="ECO:0000313" key="3">
    <source>
        <dbReference type="EMBL" id="GIX77258.1"/>
    </source>
</evidence>
<dbReference type="FunFam" id="1.10.8.710:FF:000005">
    <property type="entry name" value="Cytoplasmic dynein heavy chain 1"/>
    <property type="match status" value="1"/>
</dbReference>
<keyword evidence="4" id="KW-1185">Reference proteome</keyword>
<dbReference type="InterPro" id="IPR043157">
    <property type="entry name" value="Dynein_AAA1S"/>
</dbReference>
<proteinExistence type="inferred from homology"/>
<dbReference type="InterPro" id="IPR026983">
    <property type="entry name" value="DHC"/>
</dbReference>
<comment type="similarity">
    <text evidence="1">Belongs to the dynein heavy chain family.</text>
</comment>
<dbReference type="FunFam" id="3.40.50.300:FF:000071">
    <property type="entry name" value="Cytoplasmic dynein heavy chain 1"/>
    <property type="match status" value="1"/>
</dbReference>
<evidence type="ECO:0000313" key="4">
    <source>
        <dbReference type="Proteomes" id="UP001054945"/>
    </source>
</evidence>
<dbReference type="AlphaFoldDB" id="A0AAV4MYC0"/>
<dbReference type="EMBL" id="BPLR01020310">
    <property type="protein sequence ID" value="GIX77258.1"/>
    <property type="molecule type" value="Genomic_DNA"/>
</dbReference>
<comment type="caution">
    <text evidence="3">The sequence shown here is derived from an EMBL/GenBank/DDBJ whole genome shotgun (WGS) entry which is preliminary data.</text>
</comment>
<dbReference type="GO" id="GO:0005858">
    <property type="term" value="C:axonemal dynein complex"/>
    <property type="evidence" value="ECO:0007669"/>
    <property type="project" value="TreeGrafter"/>
</dbReference>
<dbReference type="GO" id="GO:0007018">
    <property type="term" value="P:microtubule-based movement"/>
    <property type="evidence" value="ECO:0007669"/>
    <property type="project" value="InterPro"/>
</dbReference>
<reference evidence="3 4" key="1">
    <citation type="submission" date="2021-06" db="EMBL/GenBank/DDBJ databases">
        <title>Caerostris extrusa draft genome.</title>
        <authorList>
            <person name="Kono N."/>
            <person name="Arakawa K."/>
        </authorList>
    </citation>
    <scope>NUCLEOTIDE SEQUENCE [LARGE SCALE GENOMIC DNA]</scope>
</reference>
<organism evidence="3 4">
    <name type="scientific">Caerostris extrusa</name>
    <name type="common">Bark spider</name>
    <name type="synonym">Caerostris bankana</name>
    <dbReference type="NCBI Taxonomy" id="172846"/>
    <lineage>
        <taxon>Eukaryota</taxon>
        <taxon>Metazoa</taxon>
        <taxon>Ecdysozoa</taxon>
        <taxon>Arthropoda</taxon>
        <taxon>Chelicerata</taxon>
        <taxon>Arachnida</taxon>
        <taxon>Araneae</taxon>
        <taxon>Araneomorphae</taxon>
        <taxon>Entelegynae</taxon>
        <taxon>Araneoidea</taxon>
        <taxon>Araneidae</taxon>
        <taxon>Caerostris</taxon>
    </lineage>
</organism>
<dbReference type="InterPro" id="IPR027417">
    <property type="entry name" value="P-loop_NTPase"/>
</dbReference>
<name>A0AAV4MYC0_CAEEX</name>
<dbReference type="Gene3D" id="1.20.58.1120">
    <property type="match status" value="1"/>
</dbReference>
<evidence type="ECO:0000259" key="2">
    <source>
        <dbReference type="Pfam" id="PF12774"/>
    </source>
</evidence>
<sequence>MSQIVVLAAQISWSEDIESALHVIANSGGNNLQPLEEVLTAVEITLNVLADSVLQEQPPLRRKKLEHLRRYSSTHKKGVANPKSFEWLSRMRFYFDPRQADVLQQLSIHMANAKFNYGFEYLGVQEKLVQTPLTDRCYLTMTQALESRLGGSPFGPAGTGKTESVKALGHQLGRFVLVFNCDETFDFQAMGRIFVGLCQVGAWGCFDEFNRLEERMLSAVSQQIQMIQETLKNQLSQKTNISVELIGKQVNVNPDMAIFITMNPGYAGRSNLPDNLKKLFRSLAMTKPDRQLIAQVMLFSQGFRTAEKLASKIVPFFKLCDEQLSNQSHYDFGLRALKSVLVSAGNIKRDRIQRIKDTLAEQGEALPEGKIAEQLPEQEILIQSVCETMVPKLVAEDIPLLFSLLSDVFPGVSYTRAEMKGLKEQIKKSAKKCI</sequence>
<evidence type="ECO:0000256" key="1">
    <source>
        <dbReference type="ARBA" id="ARBA00008887"/>
    </source>
</evidence>
<dbReference type="GO" id="GO:0005524">
    <property type="term" value="F:ATP binding"/>
    <property type="evidence" value="ECO:0007669"/>
    <property type="project" value="InterPro"/>
</dbReference>
<dbReference type="InterPro" id="IPR035699">
    <property type="entry name" value="AAA_6"/>
</dbReference>